<sequence>MRTSALLALLTPCLWSFAATAQVLQHSIDLTKQGLRSPATLRNSEFEGAETSHLAIDSRGVVYVGFPADDSSGLLRKGVGTGVYRVLGITAGGKIVRHLDYSMQSPYRVGINLNASDELLVTSNYAIRLVDAEGNIKSSFALTSYEHNTVAAWGVSSSSSGKTLLTSPDGFREFTFLSAENLSIIAHCSGNRQENIPRSFNEETEVATSGGVEHYIYHAELCGKTQLYHYSDETYVVPILLTNGGTLELDESMLRLRAISGDLLWRSDLPEHHRPVFNFQNEAAALTRSNNRFAVVMAEWSAGIATLDVSQKLKSETIQVYDTLSGELMATLPLKKLGCEFALNQDGTEVAILCGSSLEIWKL</sequence>
<reference evidence="2 3" key="1">
    <citation type="submission" date="2018-12" db="EMBL/GenBank/DDBJ databases">
        <title>Sequencing of bacterial isolates from soil warming experiment in Harvard Forest, Massachusetts, USA.</title>
        <authorList>
            <person name="Deangelis K."/>
        </authorList>
    </citation>
    <scope>NUCLEOTIDE SEQUENCE [LARGE SCALE GENOMIC DNA]</scope>
    <source>
        <strain evidence="2 3">EB153</strain>
    </source>
</reference>
<dbReference type="SUPFAM" id="SSF50969">
    <property type="entry name" value="YVTN repeat-like/Quinoprotein amine dehydrogenase"/>
    <property type="match status" value="1"/>
</dbReference>
<gene>
    <name evidence="2" type="ORF">EDE15_1547</name>
</gene>
<evidence type="ECO:0000313" key="2">
    <source>
        <dbReference type="EMBL" id="RSL16038.1"/>
    </source>
</evidence>
<evidence type="ECO:0000313" key="3">
    <source>
        <dbReference type="Proteomes" id="UP000269669"/>
    </source>
</evidence>
<dbReference type="RefSeq" id="WP_125484704.1">
    <property type="nucleotide sequence ID" value="NZ_RSDW01000001.1"/>
</dbReference>
<accession>A0A3R9R232</accession>
<evidence type="ECO:0000256" key="1">
    <source>
        <dbReference type="SAM" id="SignalP"/>
    </source>
</evidence>
<feature type="signal peptide" evidence="1">
    <location>
        <begin position="1"/>
        <end position="21"/>
    </location>
</feature>
<keyword evidence="3" id="KW-1185">Reference proteome</keyword>
<dbReference type="AlphaFoldDB" id="A0A3R9R232"/>
<protein>
    <submittedName>
        <fullName evidence="2">Uncharacterized protein</fullName>
    </submittedName>
</protein>
<feature type="chain" id="PRO_5018790402" evidence="1">
    <location>
        <begin position="22"/>
        <end position="363"/>
    </location>
</feature>
<keyword evidence="1" id="KW-0732">Signal</keyword>
<dbReference type="EMBL" id="RSDW01000001">
    <property type="protein sequence ID" value="RSL16038.1"/>
    <property type="molecule type" value="Genomic_DNA"/>
</dbReference>
<name>A0A3R9R232_9BACT</name>
<proteinExistence type="predicted"/>
<comment type="caution">
    <text evidence="2">The sequence shown here is derived from an EMBL/GenBank/DDBJ whole genome shotgun (WGS) entry which is preliminary data.</text>
</comment>
<organism evidence="2 3">
    <name type="scientific">Edaphobacter aggregans</name>
    <dbReference type="NCBI Taxonomy" id="570835"/>
    <lineage>
        <taxon>Bacteria</taxon>
        <taxon>Pseudomonadati</taxon>
        <taxon>Acidobacteriota</taxon>
        <taxon>Terriglobia</taxon>
        <taxon>Terriglobales</taxon>
        <taxon>Acidobacteriaceae</taxon>
        <taxon>Edaphobacter</taxon>
    </lineage>
</organism>
<dbReference type="InterPro" id="IPR011044">
    <property type="entry name" value="Quino_amine_DH_bsu"/>
</dbReference>
<dbReference type="Proteomes" id="UP000269669">
    <property type="component" value="Unassembled WGS sequence"/>
</dbReference>